<accession>A0A0F3NJP9</accession>
<name>A0A0F3NJP9_ANAPH</name>
<sequence>MDNLGVLVSALLVTIITGMLPDFIYSPYPTWRITLEFRYFSSLSMKTLDVTNFDQLVQLLGGDCLWILENVFLTYITTEVL</sequence>
<dbReference type="EMBL" id="LANW01000001">
    <property type="protein sequence ID" value="KJV68006.1"/>
    <property type="molecule type" value="Genomic_DNA"/>
</dbReference>
<protein>
    <submittedName>
        <fullName evidence="2">Uncharacterized protein</fullName>
    </submittedName>
</protein>
<comment type="caution">
    <text evidence="2">The sequence shown here is derived from an EMBL/GenBank/DDBJ whole genome shotgun (WGS) entry which is preliminary data.</text>
</comment>
<feature type="transmembrane region" description="Helical" evidence="1">
    <location>
        <begin position="6"/>
        <end position="25"/>
    </location>
</feature>
<reference evidence="2 3" key="1">
    <citation type="submission" date="2015-01" db="EMBL/GenBank/DDBJ databases">
        <title>Genome Sequencing of Rickettsiales.</title>
        <authorList>
            <person name="Daugherty S.C."/>
            <person name="Su Q."/>
            <person name="Abolude K."/>
            <person name="Beier-Sexton M."/>
            <person name="Carlyon J.A."/>
            <person name="Carter R."/>
            <person name="Day N.P."/>
            <person name="Dumler S.J."/>
            <person name="Dyachenko V."/>
            <person name="Godinez A."/>
            <person name="Kurtti T.J."/>
            <person name="Lichay M."/>
            <person name="Mullins K.E."/>
            <person name="Ott S."/>
            <person name="Pappas-Brown V."/>
            <person name="Paris D.H."/>
            <person name="Patel P."/>
            <person name="Richards A.L."/>
            <person name="Sadzewicz L."/>
            <person name="Sears K."/>
            <person name="Seidman D."/>
            <person name="Sengamalay N."/>
            <person name="Stenos J."/>
            <person name="Tallon L.J."/>
            <person name="Vincent G."/>
            <person name="Fraser C.M."/>
            <person name="Munderloh U."/>
            <person name="Dunning-Hotopp J.C."/>
        </authorList>
    </citation>
    <scope>NUCLEOTIDE SEQUENCE [LARGE SCALE GENOMIC DNA]</scope>
    <source>
        <strain evidence="2 3">ApNP</strain>
    </source>
</reference>
<evidence type="ECO:0000256" key="1">
    <source>
        <dbReference type="SAM" id="Phobius"/>
    </source>
</evidence>
<keyword evidence="1" id="KW-0472">Membrane</keyword>
<evidence type="ECO:0000313" key="2">
    <source>
        <dbReference type="EMBL" id="KJV68006.1"/>
    </source>
</evidence>
<dbReference type="PATRIC" id="fig|1359153.3.peg.370"/>
<organism evidence="2 3">
    <name type="scientific">Anaplasma phagocytophilum str. ApNP</name>
    <dbReference type="NCBI Taxonomy" id="1359153"/>
    <lineage>
        <taxon>Bacteria</taxon>
        <taxon>Pseudomonadati</taxon>
        <taxon>Pseudomonadota</taxon>
        <taxon>Alphaproteobacteria</taxon>
        <taxon>Rickettsiales</taxon>
        <taxon>Anaplasmataceae</taxon>
        <taxon>Anaplasma</taxon>
        <taxon>phagocytophilum group</taxon>
    </lineage>
</organism>
<dbReference type="Proteomes" id="UP000033385">
    <property type="component" value="Unassembled WGS sequence"/>
</dbReference>
<proteinExistence type="predicted"/>
<keyword evidence="1" id="KW-0812">Transmembrane</keyword>
<dbReference type="AlphaFoldDB" id="A0A0F3NJP9"/>
<keyword evidence="1" id="KW-1133">Transmembrane helix</keyword>
<evidence type="ECO:0000313" key="3">
    <source>
        <dbReference type="Proteomes" id="UP000033385"/>
    </source>
</evidence>
<gene>
    <name evidence="2" type="ORF">APHNP_0360</name>
</gene>